<name>A0ABN9T5L9_9DINO</name>
<accession>A0ABN9T5L9</accession>
<evidence type="ECO:0000313" key="1">
    <source>
        <dbReference type="EMBL" id="CAK0840331.1"/>
    </source>
</evidence>
<protein>
    <submittedName>
        <fullName evidence="1">Uncharacterized protein</fullName>
    </submittedName>
</protein>
<dbReference type="Proteomes" id="UP001189429">
    <property type="component" value="Unassembled WGS sequence"/>
</dbReference>
<keyword evidence="2" id="KW-1185">Reference proteome</keyword>
<gene>
    <name evidence="1" type="ORF">PCOR1329_LOCUS35795</name>
</gene>
<organism evidence="1 2">
    <name type="scientific">Prorocentrum cordatum</name>
    <dbReference type="NCBI Taxonomy" id="2364126"/>
    <lineage>
        <taxon>Eukaryota</taxon>
        <taxon>Sar</taxon>
        <taxon>Alveolata</taxon>
        <taxon>Dinophyceae</taxon>
        <taxon>Prorocentrales</taxon>
        <taxon>Prorocentraceae</taxon>
        <taxon>Prorocentrum</taxon>
    </lineage>
</organism>
<dbReference type="EMBL" id="CAUYUJ010014371">
    <property type="protein sequence ID" value="CAK0840331.1"/>
    <property type="molecule type" value="Genomic_DNA"/>
</dbReference>
<evidence type="ECO:0000313" key="2">
    <source>
        <dbReference type="Proteomes" id="UP001189429"/>
    </source>
</evidence>
<proteinExistence type="predicted"/>
<reference evidence="1" key="1">
    <citation type="submission" date="2023-10" db="EMBL/GenBank/DDBJ databases">
        <authorList>
            <person name="Chen Y."/>
            <person name="Shah S."/>
            <person name="Dougan E. K."/>
            <person name="Thang M."/>
            <person name="Chan C."/>
        </authorList>
    </citation>
    <scope>NUCLEOTIDE SEQUENCE [LARGE SCALE GENOMIC DNA]</scope>
</reference>
<comment type="caution">
    <text evidence="1">The sequence shown here is derived from an EMBL/GenBank/DDBJ whole genome shotgun (WGS) entry which is preliminary data.</text>
</comment>
<feature type="non-terminal residue" evidence="1">
    <location>
        <position position="1"/>
    </location>
</feature>
<sequence length="202" mass="22250">IQRLTDSGPAAADDKTLDSIVDTKILSRIGIFLGLVDLEQIMTHCDVTDEKTWAGTRSQSPSSVRMNVLYQLLIATTRGEALSILQMAPRNHRAIGWKRLKEECGPKPEGRLTAVRVGVLRFERRAAVTKGIRAWEVAWKEREQSVSLYGDQSVEKASGGTKVAAITRWAPHGVKAVIRQAMGATGQDYNVLARVVTDFIAH</sequence>